<keyword evidence="2" id="KW-1185">Reference proteome</keyword>
<evidence type="ECO:0000313" key="1">
    <source>
        <dbReference type="EMBL" id="MBW0522227.1"/>
    </source>
</evidence>
<reference evidence="1" key="1">
    <citation type="submission" date="2021-03" db="EMBL/GenBank/DDBJ databases">
        <title>Draft genome sequence of rust myrtle Austropuccinia psidii MF-1, a brazilian biotype.</title>
        <authorList>
            <person name="Quecine M.C."/>
            <person name="Pachon D.M.R."/>
            <person name="Bonatelli M.L."/>
            <person name="Correr F.H."/>
            <person name="Franceschini L.M."/>
            <person name="Leite T.F."/>
            <person name="Margarido G.R.A."/>
            <person name="Almeida C.A."/>
            <person name="Ferrarezi J.A."/>
            <person name="Labate C.A."/>
        </authorList>
    </citation>
    <scope>NUCLEOTIDE SEQUENCE</scope>
    <source>
        <strain evidence="1">MF-1</strain>
    </source>
</reference>
<dbReference type="Proteomes" id="UP000765509">
    <property type="component" value="Unassembled WGS sequence"/>
</dbReference>
<dbReference type="AlphaFoldDB" id="A0A9Q3ERD9"/>
<organism evidence="1 2">
    <name type="scientific">Austropuccinia psidii MF-1</name>
    <dbReference type="NCBI Taxonomy" id="1389203"/>
    <lineage>
        <taxon>Eukaryota</taxon>
        <taxon>Fungi</taxon>
        <taxon>Dikarya</taxon>
        <taxon>Basidiomycota</taxon>
        <taxon>Pucciniomycotina</taxon>
        <taxon>Pucciniomycetes</taxon>
        <taxon>Pucciniales</taxon>
        <taxon>Sphaerophragmiaceae</taxon>
        <taxon>Austropuccinia</taxon>
    </lineage>
</organism>
<accession>A0A9Q3ERD9</accession>
<name>A0A9Q3ERD9_9BASI</name>
<gene>
    <name evidence="1" type="ORF">O181_061942</name>
</gene>
<evidence type="ECO:0000313" key="2">
    <source>
        <dbReference type="Proteomes" id="UP000765509"/>
    </source>
</evidence>
<sequence length="130" mass="14866">MLRWQIGIQEYRGNMTMVNEAGNIHKNDDGLSRWALTNTPDNTAYFSANAEPQIPIEGINITDVGTKLFEEARKSYKQDENCHILTFILEKYCKDAASASSLDDIWKSSYDNGRFHFLMVSYIIGLNKHV</sequence>
<proteinExistence type="predicted"/>
<comment type="caution">
    <text evidence="1">The sequence shown here is derived from an EMBL/GenBank/DDBJ whole genome shotgun (WGS) entry which is preliminary data.</text>
</comment>
<protein>
    <submittedName>
        <fullName evidence="1">Uncharacterized protein</fullName>
    </submittedName>
</protein>
<dbReference type="EMBL" id="AVOT02029404">
    <property type="protein sequence ID" value="MBW0522227.1"/>
    <property type="molecule type" value="Genomic_DNA"/>
</dbReference>